<evidence type="ECO:0000313" key="3">
    <source>
        <dbReference type="Proteomes" id="UP000001312"/>
    </source>
</evidence>
<reference evidence="3" key="1">
    <citation type="journal article" date="2011" name="PLoS Genet.">
        <title>Genomic analysis of the necrotrophic fungal pathogens Sclerotinia sclerotiorum and Botrytis cinerea.</title>
        <authorList>
            <person name="Amselem J."/>
            <person name="Cuomo C.A."/>
            <person name="van Kan J.A."/>
            <person name="Viaud M."/>
            <person name="Benito E.P."/>
            <person name="Couloux A."/>
            <person name="Coutinho P.M."/>
            <person name="de Vries R.P."/>
            <person name="Dyer P.S."/>
            <person name="Fillinger S."/>
            <person name="Fournier E."/>
            <person name="Gout L."/>
            <person name="Hahn M."/>
            <person name="Kohn L."/>
            <person name="Lapalu N."/>
            <person name="Plummer K.M."/>
            <person name="Pradier J.M."/>
            <person name="Quevillon E."/>
            <person name="Sharon A."/>
            <person name="Simon A."/>
            <person name="ten Have A."/>
            <person name="Tudzynski B."/>
            <person name="Tudzynski P."/>
            <person name="Wincker P."/>
            <person name="Andrew M."/>
            <person name="Anthouard V."/>
            <person name="Beever R.E."/>
            <person name="Beffa R."/>
            <person name="Benoit I."/>
            <person name="Bouzid O."/>
            <person name="Brault B."/>
            <person name="Chen Z."/>
            <person name="Choquer M."/>
            <person name="Collemare J."/>
            <person name="Cotton P."/>
            <person name="Danchin E.G."/>
            <person name="Da Silva C."/>
            <person name="Gautier A."/>
            <person name="Giraud C."/>
            <person name="Giraud T."/>
            <person name="Gonzalez C."/>
            <person name="Grossetete S."/>
            <person name="Guldener U."/>
            <person name="Henrissat B."/>
            <person name="Howlett B.J."/>
            <person name="Kodira C."/>
            <person name="Kretschmer M."/>
            <person name="Lappartient A."/>
            <person name="Leroch M."/>
            <person name="Levis C."/>
            <person name="Mauceli E."/>
            <person name="Neuveglise C."/>
            <person name="Oeser B."/>
            <person name="Pearson M."/>
            <person name="Poulain J."/>
            <person name="Poussereau N."/>
            <person name="Quesneville H."/>
            <person name="Rascle C."/>
            <person name="Schumacher J."/>
            <person name="Segurens B."/>
            <person name="Sexton A."/>
            <person name="Silva E."/>
            <person name="Sirven C."/>
            <person name="Soanes D.M."/>
            <person name="Talbot N.J."/>
            <person name="Templeton M."/>
            <person name="Yandava C."/>
            <person name="Yarden O."/>
            <person name="Zeng Q."/>
            <person name="Rollins J.A."/>
            <person name="Lebrun M.H."/>
            <person name="Dickman M."/>
        </authorList>
    </citation>
    <scope>NUCLEOTIDE SEQUENCE [LARGE SCALE GENOMIC DNA]</scope>
    <source>
        <strain evidence="3">ATCC 18683 / 1980 / Ss-1</strain>
    </source>
</reference>
<evidence type="ECO:0000256" key="1">
    <source>
        <dbReference type="SAM" id="MobiDB-lite"/>
    </source>
</evidence>
<feature type="compositionally biased region" description="Polar residues" evidence="1">
    <location>
        <begin position="124"/>
        <end position="135"/>
    </location>
</feature>
<dbReference type="RefSeq" id="XP_001590215.1">
    <property type="nucleotide sequence ID" value="XM_001590165.1"/>
</dbReference>
<feature type="compositionally biased region" description="Basic and acidic residues" evidence="1">
    <location>
        <begin position="110"/>
        <end position="120"/>
    </location>
</feature>
<protein>
    <submittedName>
        <fullName evidence="2">Uncharacterized protein</fullName>
    </submittedName>
</protein>
<feature type="region of interest" description="Disordered" evidence="1">
    <location>
        <begin position="79"/>
        <end position="135"/>
    </location>
</feature>
<gene>
    <name evidence="2" type="ORF">SS1G_08979</name>
</gene>
<accession>A7EUH2</accession>
<proteinExistence type="predicted"/>
<organism evidence="2 3">
    <name type="scientific">Sclerotinia sclerotiorum (strain ATCC 18683 / 1980 / Ss-1)</name>
    <name type="common">White mold</name>
    <name type="synonym">Whetzelinia sclerotiorum</name>
    <dbReference type="NCBI Taxonomy" id="665079"/>
    <lineage>
        <taxon>Eukaryota</taxon>
        <taxon>Fungi</taxon>
        <taxon>Dikarya</taxon>
        <taxon>Ascomycota</taxon>
        <taxon>Pezizomycotina</taxon>
        <taxon>Leotiomycetes</taxon>
        <taxon>Helotiales</taxon>
        <taxon>Sclerotiniaceae</taxon>
        <taxon>Sclerotinia</taxon>
    </lineage>
</organism>
<dbReference type="EMBL" id="CH476632">
    <property type="protein sequence ID" value="EDN93114.1"/>
    <property type="molecule type" value="Genomic_DNA"/>
</dbReference>
<keyword evidence="3" id="KW-1185">Reference proteome</keyword>
<dbReference type="KEGG" id="ssl:SS1G_08979"/>
<dbReference type="InParanoid" id="A7EUH2"/>
<dbReference type="AlphaFoldDB" id="A7EUH2"/>
<evidence type="ECO:0000313" key="2">
    <source>
        <dbReference type="EMBL" id="EDN93114.1"/>
    </source>
</evidence>
<name>A7EUH2_SCLS1</name>
<sequence>MEASFGESCSFRKLDLKKYPKSDAEEVSKKDGKISIESIDYADPYRFNPTSLAFIDSHGTRHSTWRTFKAVGKSENNAINFENRPGKLKKPSENTRIPSRSWLRISSARPKPERAVDHGPDIASQPQNEQTSQSMNSLAGGSAQIQLTSRIAIVRNVSSSPSSKAFNTPSSTCSYFESQIEKGVTECASKEACNFELYSSTATLQPKIKFEPTIKASKRPSGFMDLCRSKRTSLAKKSFMETPLRSGLAQISNQCVEQALNFANFKSKPSRP</sequence>
<dbReference type="Proteomes" id="UP000001312">
    <property type="component" value="Unassembled WGS sequence"/>
</dbReference>
<dbReference type="GeneID" id="5486483"/>